<keyword evidence="1" id="KW-0175">Coiled coil</keyword>
<evidence type="ECO:0000313" key="3">
    <source>
        <dbReference type="Proteomes" id="UP000289857"/>
    </source>
</evidence>
<accession>A0A4Q1KB32</accession>
<evidence type="ECO:0000313" key="2">
    <source>
        <dbReference type="EMBL" id="RXR23403.1"/>
    </source>
</evidence>
<protein>
    <submittedName>
        <fullName evidence="2">Uncharacterized protein</fullName>
    </submittedName>
</protein>
<reference evidence="3" key="1">
    <citation type="submission" date="2019-01" db="EMBL/GenBank/DDBJ databases">
        <title>Cytophagaceae bacterium strain CAR-16.</title>
        <authorList>
            <person name="Chen W.-M."/>
        </authorList>
    </citation>
    <scope>NUCLEOTIDE SEQUENCE [LARGE SCALE GENOMIC DNA]</scope>
    <source>
        <strain evidence="3">WWJ-16</strain>
    </source>
</reference>
<dbReference type="RefSeq" id="WP_129460883.1">
    <property type="nucleotide sequence ID" value="NZ_SBKN01000002.1"/>
</dbReference>
<evidence type="ECO:0000256" key="1">
    <source>
        <dbReference type="SAM" id="Coils"/>
    </source>
</evidence>
<proteinExistence type="predicted"/>
<dbReference type="EMBL" id="SBKN01000002">
    <property type="protein sequence ID" value="RXR23403.1"/>
    <property type="molecule type" value="Genomic_DNA"/>
</dbReference>
<feature type="coiled-coil region" evidence="1">
    <location>
        <begin position="24"/>
        <end position="58"/>
    </location>
</feature>
<gene>
    <name evidence="2" type="ORF">EQG61_05385</name>
</gene>
<comment type="caution">
    <text evidence="2">The sequence shown here is derived from an EMBL/GenBank/DDBJ whole genome shotgun (WGS) entry which is preliminary data.</text>
</comment>
<dbReference type="Proteomes" id="UP000289857">
    <property type="component" value="Unassembled WGS sequence"/>
</dbReference>
<organism evidence="2 3">
    <name type="scientific">Flavobacterium stagni</name>
    <dbReference type="NCBI Taxonomy" id="2506421"/>
    <lineage>
        <taxon>Bacteria</taxon>
        <taxon>Pseudomonadati</taxon>
        <taxon>Bacteroidota</taxon>
        <taxon>Flavobacteriia</taxon>
        <taxon>Flavobacteriales</taxon>
        <taxon>Flavobacteriaceae</taxon>
        <taxon>Flavobacterium</taxon>
    </lineage>
</organism>
<name>A0A4Q1KB32_9FLAO</name>
<keyword evidence="3" id="KW-1185">Reference proteome</keyword>
<sequence>MGLFGQHHQRQLISTLQQKSEAIHQDISQEIDELLDELKSEYEENQKVDHELEQLLSELANKLDPQELSRLQQLSIHLKQVKRCARKGVDAMKQLARDHKKAVQENRREYEEFLYQ</sequence>
<dbReference type="AlphaFoldDB" id="A0A4Q1KB32"/>
<dbReference type="OrthoDB" id="1360725at2"/>